<reference evidence="5" key="1">
    <citation type="journal article" date="2013" name="Genome Announc.">
        <title>Draft genome sequence of the ascomycete Phaeoacremonium aleophilum strain UCR-PA7, a causal agent of the esca disease complex in grapevines.</title>
        <authorList>
            <person name="Blanco-Ulate B."/>
            <person name="Rolshausen P."/>
            <person name="Cantu D."/>
        </authorList>
    </citation>
    <scope>NUCLEOTIDE SEQUENCE [LARGE SCALE GENOMIC DNA]</scope>
    <source>
        <strain evidence="5">UCR-PA7</strain>
    </source>
</reference>
<sequence length="317" mass="33497">MRFITRSASSFSLLAALAILSQTAWATSNNLECLHTRHSELANRASCGDRGSIAYCLSELPTGFHDTDLKTCFVHAGCQPEEAQIEALWTLARCSVPVAGDLRKRQPLYRRDDATTTAAAATQTDGGHATIVSNGVTSTVACMATSTVSTTSCPKQSTGTAAGKTLSCFPTTVLTTKCASGMLCDKDGNGASVCMRKDDSFHAAGVVISLFFAVALTATLGAILYKCCREGSTQKRLVAAAEAAQIARDAKNAAANKKRPSVAARSVSEQSADSQPLIYPPPSGAPQVYIQPHEDEYEGVQEYDAHGNPFGDHHRMG</sequence>
<dbReference type="OrthoDB" id="3630276at2759"/>
<feature type="signal peptide" evidence="3">
    <location>
        <begin position="1"/>
        <end position="26"/>
    </location>
</feature>
<dbReference type="HOGENOM" id="CLU_060171_0_0_1"/>
<evidence type="ECO:0008006" key="6">
    <source>
        <dbReference type="Google" id="ProtNLM"/>
    </source>
</evidence>
<dbReference type="EMBL" id="KB932812">
    <property type="protein sequence ID" value="EOO03966.1"/>
    <property type="molecule type" value="Genomic_DNA"/>
</dbReference>
<dbReference type="AlphaFoldDB" id="R8BX43"/>
<feature type="transmembrane region" description="Helical" evidence="2">
    <location>
        <begin position="201"/>
        <end position="225"/>
    </location>
</feature>
<evidence type="ECO:0000313" key="4">
    <source>
        <dbReference type="EMBL" id="EOO03966.1"/>
    </source>
</evidence>
<gene>
    <name evidence="4" type="ORF">UCRPA7_633</name>
</gene>
<dbReference type="KEGG" id="tmn:UCRPA7_633"/>
<feature type="chain" id="PRO_5005373872" description="Extracellular membrane protein CFEM domain-containing protein" evidence="3">
    <location>
        <begin position="27"/>
        <end position="317"/>
    </location>
</feature>
<keyword evidence="5" id="KW-1185">Reference proteome</keyword>
<feature type="region of interest" description="Disordered" evidence="1">
    <location>
        <begin position="250"/>
        <end position="285"/>
    </location>
</feature>
<dbReference type="eggNOG" id="ENOG502RJUX">
    <property type="taxonomic scope" value="Eukaryota"/>
</dbReference>
<proteinExistence type="predicted"/>
<evidence type="ECO:0000313" key="5">
    <source>
        <dbReference type="Proteomes" id="UP000014074"/>
    </source>
</evidence>
<keyword evidence="2" id="KW-1133">Transmembrane helix</keyword>
<organism evidence="4 5">
    <name type="scientific">Phaeoacremonium minimum (strain UCR-PA7)</name>
    <name type="common">Esca disease fungus</name>
    <name type="synonym">Togninia minima</name>
    <dbReference type="NCBI Taxonomy" id="1286976"/>
    <lineage>
        <taxon>Eukaryota</taxon>
        <taxon>Fungi</taxon>
        <taxon>Dikarya</taxon>
        <taxon>Ascomycota</taxon>
        <taxon>Pezizomycotina</taxon>
        <taxon>Sordariomycetes</taxon>
        <taxon>Sordariomycetidae</taxon>
        <taxon>Togniniales</taxon>
        <taxon>Togniniaceae</taxon>
        <taxon>Phaeoacremonium</taxon>
    </lineage>
</organism>
<keyword evidence="2" id="KW-0472">Membrane</keyword>
<accession>R8BX43</accession>
<evidence type="ECO:0000256" key="2">
    <source>
        <dbReference type="SAM" id="Phobius"/>
    </source>
</evidence>
<evidence type="ECO:0000256" key="3">
    <source>
        <dbReference type="SAM" id="SignalP"/>
    </source>
</evidence>
<keyword evidence="3" id="KW-0732">Signal</keyword>
<name>R8BX43_PHAM7</name>
<dbReference type="GeneID" id="19326974"/>
<dbReference type="RefSeq" id="XP_007911418.1">
    <property type="nucleotide sequence ID" value="XM_007913227.1"/>
</dbReference>
<dbReference type="Proteomes" id="UP000014074">
    <property type="component" value="Unassembled WGS sequence"/>
</dbReference>
<protein>
    <recommendedName>
        <fullName evidence="6">Extracellular membrane protein CFEM domain-containing protein</fullName>
    </recommendedName>
</protein>
<keyword evidence="2" id="KW-0812">Transmembrane</keyword>
<evidence type="ECO:0000256" key="1">
    <source>
        <dbReference type="SAM" id="MobiDB-lite"/>
    </source>
</evidence>